<dbReference type="EMBL" id="CAFBMX010000007">
    <property type="protein sequence ID" value="CAB4936857.1"/>
    <property type="molecule type" value="Genomic_DNA"/>
</dbReference>
<evidence type="ECO:0000256" key="1">
    <source>
        <dbReference type="ARBA" id="ARBA00004613"/>
    </source>
</evidence>
<name>A0A6J7J2K9_9ZZZZ</name>
<organism evidence="5">
    <name type="scientific">freshwater metagenome</name>
    <dbReference type="NCBI Taxonomy" id="449393"/>
    <lineage>
        <taxon>unclassified sequences</taxon>
        <taxon>metagenomes</taxon>
        <taxon>ecological metagenomes</taxon>
    </lineage>
</organism>
<dbReference type="InterPro" id="IPR008969">
    <property type="entry name" value="CarboxyPept-like_regulatory"/>
</dbReference>
<evidence type="ECO:0000313" key="5">
    <source>
        <dbReference type="EMBL" id="CAB4936857.1"/>
    </source>
</evidence>
<dbReference type="SUPFAM" id="SSF49464">
    <property type="entry name" value="Carboxypeptidase regulatory domain-like"/>
    <property type="match status" value="1"/>
</dbReference>
<gene>
    <name evidence="5" type="ORF">UFOPK3674_01537</name>
</gene>
<feature type="domain" description="SD-repeat containing protein B" evidence="4">
    <location>
        <begin position="266"/>
        <end position="340"/>
    </location>
</feature>
<evidence type="ECO:0000256" key="2">
    <source>
        <dbReference type="ARBA" id="ARBA00022525"/>
    </source>
</evidence>
<dbReference type="AlphaFoldDB" id="A0A6J7J2K9"/>
<evidence type="ECO:0000256" key="3">
    <source>
        <dbReference type="ARBA" id="ARBA00022729"/>
    </source>
</evidence>
<dbReference type="InterPro" id="IPR013783">
    <property type="entry name" value="Ig-like_fold"/>
</dbReference>
<evidence type="ECO:0000259" key="4">
    <source>
        <dbReference type="Pfam" id="PF17210"/>
    </source>
</evidence>
<reference evidence="5" key="1">
    <citation type="submission" date="2020-05" db="EMBL/GenBank/DDBJ databases">
        <authorList>
            <person name="Chiriac C."/>
            <person name="Salcher M."/>
            <person name="Ghai R."/>
            <person name="Kavagutti S V."/>
        </authorList>
    </citation>
    <scope>NUCLEOTIDE SEQUENCE</scope>
</reference>
<dbReference type="InterPro" id="IPR033764">
    <property type="entry name" value="Sdr_B"/>
</dbReference>
<comment type="subcellular location">
    <subcellularLocation>
        <location evidence="1">Secreted</location>
    </subcellularLocation>
</comment>
<accession>A0A6J7J2K9</accession>
<dbReference type="Pfam" id="PF17210">
    <property type="entry name" value="SdrD_B"/>
    <property type="match status" value="1"/>
</dbReference>
<protein>
    <submittedName>
        <fullName evidence="5">Unannotated protein</fullName>
    </submittedName>
</protein>
<keyword evidence="3" id="KW-0732">Signal</keyword>
<sequence length="360" mass="36538">MYRIRAALALAVALVAAGSLTSTAVAKPTGIYPSWTITPADSAAQTHTGTITFGITGMPDATFTITKPVANADATSELLNASTGGDWFGTETPFGAIFGASGPAQPFQYIEASAADESVTTTITFASPVPAGVLGIAVGDLDVDEAVFTGKNGSTTLTGAQLQGSADPVGFNFCNVTADIPTNCAVVTYRIPSASASGSVTTFDVPTWTAGSKSGTAKGTMATSDGATAWLRPSTKIRELKIVFRRADGETGRSSFRLWAAALLNNVAGKVTKAGRGVKGVTVKLYGPGSSKALATTKTAAGGLYVFPGIAATNGYKVKITAPKGTTASPASKTANIAVNDALTVNFTLRKKATTPKFTG</sequence>
<keyword evidence="2" id="KW-0964">Secreted</keyword>
<dbReference type="GO" id="GO:0005576">
    <property type="term" value="C:extracellular region"/>
    <property type="evidence" value="ECO:0007669"/>
    <property type="project" value="UniProtKB-SubCell"/>
</dbReference>
<dbReference type="Gene3D" id="2.60.40.10">
    <property type="entry name" value="Immunoglobulins"/>
    <property type="match status" value="1"/>
</dbReference>
<proteinExistence type="predicted"/>